<dbReference type="Pfam" id="PF13413">
    <property type="entry name" value="HTH_25"/>
    <property type="match status" value="1"/>
</dbReference>
<dbReference type="Pfam" id="PF13464">
    <property type="entry name" value="RodZ_C"/>
    <property type="match status" value="1"/>
</dbReference>
<feature type="transmembrane region" description="Helical" evidence="1">
    <location>
        <begin position="148"/>
        <end position="169"/>
    </location>
</feature>
<feature type="domain" description="Cytoskeleton protein RodZ-like C-terminal" evidence="2">
    <location>
        <begin position="305"/>
        <end position="373"/>
    </location>
</feature>
<dbReference type="InterPro" id="IPR025194">
    <property type="entry name" value="RodZ-like_C"/>
</dbReference>
<name>A0ABS6J443_9RHOB</name>
<dbReference type="PANTHER" id="PTHR34475:SF1">
    <property type="entry name" value="CYTOSKELETON PROTEIN RODZ"/>
    <property type="match status" value="1"/>
</dbReference>
<dbReference type="PANTHER" id="PTHR34475">
    <property type="match status" value="1"/>
</dbReference>
<comment type="caution">
    <text evidence="3">The sequence shown here is derived from an EMBL/GenBank/DDBJ whole genome shotgun (WGS) entry which is preliminary data.</text>
</comment>
<dbReference type="Proteomes" id="UP000731907">
    <property type="component" value="Unassembled WGS sequence"/>
</dbReference>
<accession>A0ABS6J443</accession>
<dbReference type="RefSeq" id="WP_161762636.1">
    <property type="nucleotide sequence ID" value="NZ_JAAATX020000007.1"/>
</dbReference>
<dbReference type="EMBL" id="JAAATX020000007">
    <property type="protein sequence ID" value="MBU9698529.1"/>
    <property type="molecule type" value="Genomic_DNA"/>
</dbReference>
<organism evidence="3 4">
    <name type="scientific">Paragemmobacter amnigenus</name>
    <dbReference type="NCBI Taxonomy" id="2852097"/>
    <lineage>
        <taxon>Bacteria</taxon>
        <taxon>Pseudomonadati</taxon>
        <taxon>Pseudomonadota</taxon>
        <taxon>Alphaproteobacteria</taxon>
        <taxon>Rhodobacterales</taxon>
        <taxon>Paracoccaceae</taxon>
        <taxon>Paragemmobacter</taxon>
    </lineage>
</organism>
<keyword evidence="1" id="KW-1133">Transmembrane helix</keyword>
<reference evidence="3 4" key="1">
    <citation type="submission" date="2021-06" db="EMBL/GenBank/DDBJ databases">
        <title>Rhodobacteraceae bacterium strain HSP-20.</title>
        <authorList>
            <person name="Chen W.-M."/>
        </authorList>
    </citation>
    <scope>NUCLEOTIDE SEQUENCE [LARGE SCALE GENOMIC DNA]</scope>
    <source>
        <strain evidence="3 4">HSP-20</strain>
    </source>
</reference>
<dbReference type="InterPro" id="IPR010982">
    <property type="entry name" value="Lambda_DNA-bd_dom_sf"/>
</dbReference>
<sequence>MIGRRAKPSTAEVDKPKGFDDFELRLGDLMRGERATLGKSLLDVQRELKIKATYIAAIENADVSAFETQGFVAGYVRSYARYLGMDPDWAFRKFCHEANFTVAHGMSASASSTAMTAKRAVQESGDPLANPNASFIPRSESLMARVEPGAVGSLVVLAALIGAIGYGGWSVLQEVQRVQLAPVDQAPAVVAEIDPLQGVKTAAPLVAGTAADTTETTETAMAEAETSAQPDLMDRLYRPQALDVPVLTSRDGPIAAIDPRQTGTLAATAATDGMTDAVDTAVAEALGEDGVQVVADAAPQLEVIAVRPSWVRVQSADGTVLFEKILDAGERYSVPQLEAPPVLRAGNSGSVYFAVNGKTYGPAAPGASVVKNVSLSADSLTQTFAEADVSGDADLARFVNVAEATGPQELTVD</sequence>
<gene>
    <name evidence="3" type="ORF">GU927_011790</name>
</gene>
<dbReference type="InterPro" id="IPR050400">
    <property type="entry name" value="Bact_Cytoskel_RodZ"/>
</dbReference>
<proteinExistence type="predicted"/>
<keyword evidence="1" id="KW-0472">Membrane</keyword>
<keyword evidence="1" id="KW-0812">Transmembrane</keyword>
<keyword evidence="4" id="KW-1185">Reference proteome</keyword>
<protein>
    <submittedName>
        <fullName evidence="3">DUF4115 domain-containing protein</fullName>
    </submittedName>
</protein>
<evidence type="ECO:0000256" key="1">
    <source>
        <dbReference type="SAM" id="Phobius"/>
    </source>
</evidence>
<evidence type="ECO:0000313" key="3">
    <source>
        <dbReference type="EMBL" id="MBU9698529.1"/>
    </source>
</evidence>
<evidence type="ECO:0000313" key="4">
    <source>
        <dbReference type="Proteomes" id="UP000731907"/>
    </source>
</evidence>
<dbReference type="Gene3D" id="1.10.260.40">
    <property type="entry name" value="lambda repressor-like DNA-binding domains"/>
    <property type="match status" value="1"/>
</dbReference>
<evidence type="ECO:0000259" key="2">
    <source>
        <dbReference type="Pfam" id="PF13464"/>
    </source>
</evidence>